<dbReference type="EMBL" id="CM031832">
    <property type="protein sequence ID" value="KAG6700467.1"/>
    <property type="molecule type" value="Genomic_DNA"/>
</dbReference>
<evidence type="ECO:0000256" key="5">
    <source>
        <dbReference type="ARBA" id="ARBA00022741"/>
    </source>
</evidence>
<dbReference type="PROSITE" id="PS00517">
    <property type="entry name" value="RNASE_3_1"/>
    <property type="match status" value="1"/>
</dbReference>
<sequence length="684" mass="78764">MNSEIIKEKARLEACNQHREIGALRDSLQERGNEPYIDQQPSYFPPELVGHLPKNSNILYHCYLMELEQKFAYEIPVHDIVLVLRNKLEAELGSLHFDLDVDRGSLTVNFKYVGVINLSTKQVLLCRRFQKTLLSVLIYHDLKSLNERMDGDILGVETDYLLLPATGKHQRPLIIDWKCVTSVLFSCKKNDESHLNCSLPKGRARIVQTKDGPVCTCLLQKSLVHTPHTDQVYCTTGILELNANSRMQHRRGKITTYKEYYEERHGIKLRFEHESWVSGRHIFRVKNYLQRCRNRKEKELSKQSVELPPELCSIVMSPISVNTFYSFSFVPSIMHRVESLLIAANLKKMYSDHYTQNDAIPISKVLEAITTKKCQEKFDLESLETLGDSFLKYAVTQQLFKTYQDQPEGVLTSKKEKIISNAALCEFGCHRRLPRLNVRHLESLLNYSFRDTSLLVEALTHGSMFREIPRDYERLEFLGDSVLDYLMTKHFYYEYPGLSPEQLTDMRSASVNNECYARSAVKFGLHKHILRDSQELDKQIVKTCNNFEKLSSESTFGWDAETTFTEVLGDIIESLAGAILVDSGYNKEMVFGSIRPLLEPLITPETPMSHPVKELTELCQKKHYEMEEINKNRNDNEGLSYITVKVNAKGHLFEHTAKATNGKTAKKLAYKEVLKSLKDKKLKG</sequence>
<evidence type="ECO:0000256" key="8">
    <source>
        <dbReference type="ARBA" id="ARBA00022842"/>
    </source>
</evidence>
<dbReference type="Pfam" id="PF02170">
    <property type="entry name" value="PAZ"/>
    <property type="match status" value="1"/>
</dbReference>
<dbReference type="CDD" id="cd00593">
    <property type="entry name" value="RIBOc"/>
    <property type="match status" value="1"/>
</dbReference>
<evidence type="ECO:0000256" key="9">
    <source>
        <dbReference type="ARBA" id="ARBA00022884"/>
    </source>
</evidence>
<dbReference type="PANTHER" id="PTHR14950">
    <property type="entry name" value="DICER-RELATED"/>
    <property type="match status" value="1"/>
</dbReference>
<proteinExistence type="predicted"/>
<evidence type="ECO:0000313" key="13">
    <source>
        <dbReference type="Proteomes" id="UP000811246"/>
    </source>
</evidence>
<dbReference type="GO" id="GO:0003723">
    <property type="term" value="F:RNA binding"/>
    <property type="evidence" value="ECO:0007669"/>
    <property type="project" value="UniProtKB-KW"/>
</dbReference>
<evidence type="ECO:0000256" key="7">
    <source>
        <dbReference type="ARBA" id="ARBA00022801"/>
    </source>
</evidence>
<reference evidence="12" key="1">
    <citation type="submission" date="2021-01" db="EMBL/GenBank/DDBJ databases">
        <authorList>
            <person name="Lovell J.T."/>
            <person name="Bentley N."/>
            <person name="Bhattarai G."/>
            <person name="Jenkins J.W."/>
            <person name="Sreedasyam A."/>
            <person name="Alarcon Y."/>
            <person name="Bock C."/>
            <person name="Boston L."/>
            <person name="Carlson J."/>
            <person name="Cervantes K."/>
            <person name="Clermont K."/>
            <person name="Krom N."/>
            <person name="Kubenka K."/>
            <person name="Mamidi S."/>
            <person name="Mattison C."/>
            <person name="Monteros M."/>
            <person name="Pisani C."/>
            <person name="Plott C."/>
            <person name="Rajasekar S."/>
            <person name="Rhein H.S."/>
            <person name="Rohla C."/>
            <person name="Song M."/>
            <person name="Hilaire R.S."/>
            <person name="Shu S."/>
            <person name="Wells L."/>
            <person name="Wang X."/>
            <person name="Webber J."/>
            <person name="Heerema R.J."/>
            <person name="Klein P."/>
            <person name="Conner P."/>
            <person name="Grauke L."/>
            <person name="Grimwood J."/>
            <person name="Schmutz J."/>
            <person name="Randall J.J."/>
        </authorList>
    </citation>
    <scope>NUCLEOTIDE SEQUENCE</scope>
    <source>
        <tissue evidence="12">Leaf</tissue>
    </source>
</reference>
<feature type="domain" description="RNase III" evidence="10">
    <location>
        <begin position="343"/>
        <end position="428"/>
    </location>
</feature>
<dbReference type="AlphaFoldDB" id="A0A922ED61"/>
<keyword evidence="7" id="KW-0378">Hydrolase</keyword>
<dbReference type="GO" id="GO:0005737">
    <property type="term" value="C:cytoplasm"/>
    <property type="evidence" value="ECO:0007669"/>
    <property type="project" value="TreeGrafter"/>
</dbReference>
<dbReference type="SMART" id="SM00949">
    <property type="entry name" value="PAZ"/>
    <property type="match status" value="1"/>
</dbReference>
<evidence type="ECO:0000256" key="6">
    <source>
        <dbReference type="ARBA" id="ARBA00022759"/>
    </source>
</evidence>
<feature type="domain" description="RNase III" evidence="10">
    <location>
        <begin position="438"/>
        <end position="584"/>
    </location>
</feature>
<comment type="caution">
    <text evidence="12">The sequence shown here is derived from an EMBL/GenBank/DDBJ whole genome shotgun (WGS) entry which is preliminary data.</text>
</comment>
<name>A0A922ED61_CARIL</name>
<dbReference type="InterPro" id="IPR000999">
    <property type="entry name" value="RNase_III_dom"/>
</dbReference>
<dbReference type="Pfam" id="PF00636">
    <property type="entry name" value="Ribonuclease_3"/>
    <property type="match status" value="2"/>
</dbReference>
<dbReference type="Proteomes" id="UP000811246">
    <property type="component" value="Chromosome 8"/>
</dbReference>
<dbReference type="GO" id="GO:0004525">
    <property type="term" value="F:ribonuclease III activity"/>
    <property type="evidence" value="ECO:0007669"/>
    <property type="project" value="InterPro"/>
</dbReference>
<keyword evidence="9" id="KW-0694">RNA-binding</keyword>
<dbReference type="FunFam" id="1.10.1520.10:FF:000004">
    <property type="entry name" value="Endoribonuclease dicer-like 1"/>
    <property type="match status" value="1"/>
</dbReference>
<feature type="domain" description="PAZ" evidence="11">
    <location>
        <begin position="194"/>
        <end position="316"/>
    </location>
</feature>
<keyword evidence="4" id="KW-0479">Metal-binding</keyword>
<keyword evidence="6" id="KW-0255">Endonuclease</keyword>
<evidence type="ECO:0000256" key="2">
    <source>
        <dbReference type="ARBA" id="ARBA00001946"/>
    </source>
</evidence>
<keyword evidence="3" id="KW-0540">Nuclease</keyword>
<evidence type="ECO:0000259" key="10">
    <source>
        <dbReference type="PROSITE" id="PS50142"/>
    </source>
</evidence>
<evidence type="ECO:0000256" key="1">
    <source>
        <dbReference type="ARBA" id="ARBA00001936"/>
    </source>
</evidence>
<keyword evidence="5" id="KW-0547">Nucleotide-binding</keyword>
<accession>A0A922ED61</accession>
<protein>
    <submittedName>
        <fullName evidence="12">Uncharacterized protein</fullName>
    </submittedName>
</protein>
<keyword evidence="8" id="KW-0460">Magnesium</keyword>
<dbReference type="PANTHER" id="PTHR14950:SF70">
    <property type="entry name" value="ENDORIBONUCLEASE DICER HOMOLOG 2"/>
    <property type="match status" value="1"/>
</dbReference>
<dbReference type="GO" id="GO:0000166">
    <property type="term" value="F:nucleotide binding"/>
    <property type="evidence" value="ECO:0007669"/>
    <property type="project" value="UniProtKB-KW"/>
</dbReference>
<gene>
    <name evidence="12" type="ORF">I3842_08G113700</name>
</gene>
<comment type="cofactor">
    <cofactor evidence="2">
        <name>Mg(2+)</name>
        <dbReference type="ChEBI" id="CHEBI:18420"/>
    </cofactor>
</comment>
<evidence type="ECO:0000259" key="11">
    <source>
        <dbReference type="PROSITE" id="PS50821"/>
    </source>
</evidence>
<evidence type="ECO:0000256" key="3">
    <source>
        <dbReference type="ARBA" id="ARBA00022722"/>
    </source>
</evidence>
<dbReference type="PROSITE" id="PS50821">
    <property type="entry name" value="PAZ"/>
    <property type="match status" value="1"/>
</dbReference>
<dbReference type="GO" id="GO:0046872">
    <property type="term" value="F:metal ion binding"/>
    <property type="evidence" value="ECO:0007669"/>
    <property type="project" value="UniProtKB-KW"/>
</dbReference>
<dbReference type="SMART" id="SM00535">
    <property type="entry name" value="RIBOc"/>
    <property type="match status" value="2"/>
</dbReference>
<dbReference type="PROSITE" id="PS50142">
    <property type="entry name" value="RNASE_3_2"/>
    <property type="match status" value="2"/>
</dbReference>
<evidence type="ECO:0000256" key="4">
    <source>
        <dbReference type="ARBA" id="ARBA00022723"/>
    </source>
</evidence>
<organism evidence="12 13">
    <name type="scientific">Carya illinoinensis</name>
    <name type="common">Pecan</name>
    <dbReference type="NCBI Taxonomy" id="32201"/>
    <lineage>
        <taxon>Eukaryota</taxon>
        <taxon>Viridiplantae</taxon>
        <taxon>Streptophyta</taxon>
        <taxon>Embryophyta</taxon>
        <taxon>Tracheophyta</taxon>
        <taxon>Spermatophyta</taxon>
        <taxon>Magnoliopsida</taxon>
        <taxon>eudicotyledons</taxon>
        <taxon>Gunneridae</taxon>
        <taxon>Pentapetalae</taxon>
        <taxon>rosids</taxon>
        <taxon>fabids</taxon>
        <taxon>Fagales</taxon>
        <taxon>Juglandaceae</taxon>
        <taxon>Carya</taxon>
    </lineage>
</organism>
<dbReference type="GO" id="GO:0005634">
    <property type="term" value="C:nucleus"/>
    <property type="evidence" value="ECO:0007669"/>
    <property type="project" value="TreeGrafter"/>
</dbReference>
<evidence type="ECO:0000313" key="12">
    <source>
        <dbReference type="EMBL" id="KAG6700467.1"/>
    </source>
</evidence>
<comment type="cofactor">
    <cofactor evidence="1">
        <name>Mn(2+)</name>
        <dbReference type="ChEBI" id="CHEBI:29035"/>
    </cofactor>
</comment>
<dbReference type="GO" id="GO:0030422">
    <property type="term" value="P:siRNA processing"/>
    <property type="evidence" value="ECO:0007669"/>
    <property type="project" value="TreeGrafter"/>
</dbReference>
<dbReference type="InterPro" id="IPR003100">
    <property type="entry name" value="PAZ_dom"/>
</dbReference>